<organism evidence="4 5">
    <name type="scientific">Rheinheimera tangshanensis</name>
    <dbReference type="NCBI Taxonomy" id="400153"/>
    <lineage>
        <taxon>Bacteria</taxon>
        <taxon>Pseudomonadati</taxon>
        <taxon>Pseudomonadota</taxon>
        <taxon>Gammaproteobacteria</taxon>
        <taxon>Chromatiales</taxon>
        <taxon>Chromatiaceae</taxon>
        <taxon>Rheinheimera</taxon>
    </lineage>
</organism>
<dbReference type="Pfam" id="PF13499">
    <property type="entry name" value="EF-hand_7"/>
    <property type="match status" value="1"/>
</dbReference>
<evidence type="ECO:0000259" key="3">
    <source>
        <dbReference type="PROSITE" id="PS50222"/>
    </source>
</evidence>
<feature type="coiled-coil region" evidence="1">
    <location>
        <begin position="115"/>
        <end position="142"/>
    </location>
</feature>
<evidence type="ECO:0000313" key="5">
    <source>
        <dbReference type="Proteomes" id="UP000321814"/>
    </source>
</evidence>
<dbReference type="PROSITE" id="PS50222">
    <property type="entry name" value="EF_HAND_2"/>
    <property type="match status" value="2"/>
</dbReference>
<dbReference type="Pfam" id="PF13202">
    <property type="entry name" value="EF-hand_5"/>
    <property type="match status" value="1"/>
</dbReference>
<feature type="domain" description="EF-hand" evidence="3">
    <location>
        <begin position="61"/>
        <end position="96"/>
    </location>
</feature>
<feature type="region of interest" description="Disordered" evidence="2">
    <location>
        <begin position="160"/>
        <end position="189"/>
    </location>
</feature>
<dbReference type="InterPro" id="IPR011992">
    <property type="entry name" value="EF-hand-dom_pair"/>
</dbReference>
<protein>
    <recommendedName>
        <fullName evidence="3">EF-hand domain-containing protein</fullName>
    </recommendedName>
</protein>
<feature type="region of interest" description="Disordered" evidence="2">
    <location>
        <begin position="201"/>
        <end position="220"/>
    </location>
</feature>
<dbReference type="PROSITE" id="PS00018">
    <property type="entry name" value="EF_HAND_1"/>
    <property type="match status" value="1"/>
</dbReference>
<name>A0A5C8LNW0_9GAMM</name>
<dbReference type="Gene3D" id="1.10.238.10">
    <property type="entry name" value="EF-hand"/>
    <property type="match status" value="2"/>
</dbReference>
<feature type="domain" description="EF-hand" evidence="3">
    <location>
        <begin position="134"/>
        <end position="169"/>
    </location>
</feature>
<comment type="caution">
    <text evidence="4">The sequence shown here is derived from an EMBL/GenBank/DDBJ whole genome shotgun (WGS) entry which is preliminary data.</text>
</comment>
<dbReference type="InterPro" id="IPR018247">
    <property type="entry name" value="EF_Hand_1_Ca_BS"/>
</dbReference>
<keyword evidence="5" id="KW-1185">Reference proteome</keyword>
<dbReference type="RefSeq" id="WP_147905164.1">
    <property type="nucleotide sequence ID" value="NZ_BAAAGC010000015.1"/>
</dbReference>
<dbReference type="SUPFAM" id="SSF47473">
    <property type="entry name" value="EF-hand"/>
    <property type="match status" value="1"/>
</dbReference>
<sequence>MSIQFSGQSVYNTGYATRPQLSKEQLTEAAGHLFGQLDSQNKGYLEQSDFSSLLSSLQNDNASTKSEELFSALDCDGDGQLTSSEFSDNFSNLLYSAQGTMGNRPAPPEDSGKSKDELTALLEELEQEDDKSTEALQSLLANFDSADTDGDGKVTIQEAKSFRESQHTESSSLASKVSRSSDQSENISQLLSRTMQQLMDTYGGQTKTHAQSGSAVNITA</sequence>
<dbReference type="OrthoDB" id="5569117at2"/>
<dbReference type="AlphaFoldDB" id="A0A5C8LNW0"/>
<dbReference type="SMART" id="SM00054">
    <property type="entry name" value="EFh"/>
    <property type="match status" value="3"/>
</dbReference>
<evidence type="ECO:0000256" key="2">
    <source>
        <dbReference type="SAM" id="MobiDB-lite"/>
    </source>
</evidence>
<dbReference type="GO" id="GO:0005509">
    <property type="term" value="F:calcium ion binding"/>
    <property type="evidence" value="ECO:0007669"/>
    <property type="project" value="InterPro"/>
</dbReference>
<evidence type="ECO:0000313" key="4">
    <source>
        <dbReference type="EMBL" id="TXK79051.1"/>
    </source>
</evidence>
<proteinExistence type="predicted"/>
<keyword evidence="1" id="KW-0175">Coiled coil</keyword>
<reference evidence="4 5" key="1">
    <citation type="submission" date="2019-08" db="EMBL/GenBank/DDBJ databases">
        <title>Draft genome analysis of Rheinheimera tangshanensis isolated from the roots of fresh rice plants (Oryza sativa).</title>
        <authorList>
            <person name="Yu Q."/>
            <person name="Qi Y."/>
            <person name="Zhang H."/>
            <person name="Pu J."/>
        </authorList>
    </citation>
    <scope>NUCLEOTIDE SEQUENCE [LARGE SCALE GENOMIC DNA]</scope>
    <source>
        <strain evidence="4 5">JA3-B52</strain>
    </source>
</reference>
<gene>
    <name evidence="4" type="ORF">FU839_15980</name>
</gene>
<dbReference type="EMBL" id="VRLR01000012">
    <property type="protein sequence ID" value="TXK79051.1"/>
    <property type="molecule type" value="Genomic_DNA"/>
</dbReference>
<feature type="compositionally biased region" description="Low complexity" evidence="2">
    <location>
        <begin position="170"/>
        <end position="181"/>
    </location>
</feature>
<dbReference type="InterPro" id="IPR002048">
    <property type="entry name" value="EF_hand_dom"/>
</dbReference>
<evidence type="ECO:0000256" key="1">
    <source>
        <dbReference type="SAM" id="Coils"/>
    </source>
</evidence>
<dbReference type="Proteomes" id="UP000321814">
    <property type="component" value="Unassembled WGS sequence"/>
</dbReference>
<accession>A0A5C8LNW0</accession>